<dbReference type="InterPro" id="IPR052515">
    <property type="entry name" value="Gfo/Idh/MocA_Oxidoreductase"/>
</dbReference>
<dbReference type="Pfam" id="PF01408">
    <property type="entry name" value="GFO_IDH_MocA"/>
    <property type="match status" value="1"/>
</dbReference>
<dbReference type="InterPro" id="IPR000683">
    <property type="entry name" value="Gfo/Idh/MocA-like_OxRdtase_N"/>
</dbReference>
<feature type="domain" description="GFO/IDH/MocA-like oxidoreductase" evidence="2">
    <location>
        <begin position="134"/>
        <end position="255"/>
    </location>
</feature>
<evidence type="ECO:0000313" key="3">
    <source>
        <dbReference type="EMBL" id="XBO37552.1"/>
    </source>
</evidence>
<dbReference type="Gene3D" id="3.30.360.10">
    <property type="entry name" value="Dihydrodipicolinate Reductase, domain 2"/>
    <property type="match status" value="1"/>
</dbReference>
<evidence type="ECO:0000259" key="2">
    <source>
        <dbReference type="Pfam" id="PF22725"/>
    </source>
</evidence>
<feature type="domain" description="Gfo/Idh/MocA-like oxidoreductase N-terminal" evidence="1">
    <location>
        <begin position="5"/>
        <end position="122"/>
    </location>
</feature>
<dbReference type="AlphaFoldDB" id="A0AAU7JB03"/>
<dbReference type="PANTHER" id="PTHR43249:SF1">
    <property type="entry name" value="D-GLUCOSIDE 3-DEHYDROGENASE"/>
    <property type="match status" value="1"/>
</dbReference>
<reference evidence="3" key="1">
    <citation type="submission" date="2024-05" db="EMBL/GenBank/DDBJ databases">
        <authorList>
            <person name="Kim S."/>
            <person name="Heo J."/>
            <person name="Choi H."/>
            <person name="Choi Y."/>
            <person name="Kwon S.-W."/>
            <person name="Kim Y."/>
        </authorList>
    </citation>
    <scope>NUCLEOTIDE SEQUENCE</scope>
    <source>
        <strain evidence="3">KACC 23698</strain>
    </source>
</reference>
<dbReference type="GO" id="GO:0000166">
    <property type="term" value="F:nucleotide binding"/>
    <property type="evidence" value="ECO:0007669"/>
    <property type="project" value="InterPro"/>
</dbReference>
<accession>A0AAU7JB03</accession>
<evidence type="ECO:0000259" key="1">
    <source>
        <dbReference type="Pfam" id="PF01408"/>
    </source>
</evidence>
<dbReference type="RefSeq" id="WP_406854374.1">
    <property type="nucleotide sequence ID" value="NZ_CP157484.1"/>
</dbReference>
<dbReference type="Gene3D" id="3.40.50.720">
    <property type="entry name" value="NAD(P)-binding Rossmann-like Domain"/>
    <property type="match status" value="1"/>
</dbReference>
<name>A0AAU7JB03_9HYPH</name>
<dbReference type="EMBL" id="CP157484">
    <property type="protein sequence ID" value="XBO37552.1"/>
    <property type="molecule type" value="Genomic_DNA"/>
</dbReference>
<gene>
    <name evidence="3" type="ORF">ABEG18_17720</name>
</gene>
<dbReference type="InterPro" id="IPR036291">
    <property type="entry name" value="NAD(P)-bd_dom_sf"/>
</dbReference>
<dbReference type="InterPro" id="IPR055170">
    <property type="entry name" value="GFO_IDH_MocA-like_dom"/>
</dbReference>
<organism evidence="3">
    <name type="scientific">Alsobacter sp. KACC 23698</name>
    <dbReference type="NCBI Taxonomy" id="3149229"/>
    <lineage>
        <taxon>Bacteria</taxon>
        <taxon>Pseudomonadati</taxon>
        <taxon>Pseudomonadota</taxon>
        <taxon>Alphaproteobacteria</taxon>
        <taxon>Hyphomicrobiales</taxon>
        <taxon>Alsobacteraceae</taxon>
        <taxon>Alsobacter</taxon>
    </lineage>
</organism>
<dbReference type="PANTHER" id="PTHR43249">
    <property type="entry name" value="UDP-N-ACETYL-2-AMINO-2-DEOXY-D-GLUCURONATE OXIDASE"/>
    <property type="match status" value="1"/>
</dbReference>
<sequence length="340" mass="36185">MTATIGVAIIGLGPASLPHSKSLIDLQDQAQVRWAVSRTAERAEDYGARFPFRTTTDMEAALADEGVAAVIVLTPPSSHLDVSALCLERGKHVLVEKPLELTSERGAALAQAARRAGRTLGVVLQHRFRPASLRLKAALDAGELGAVEAASLAVPWWRPQAYYDEPGRGTFARDGGGVLLTQAIHSLDLFRSLVGVSRVVAAQARTTGLHRMETEDYVSALLETGDGAPATLMTTTAAYPGHPERIEIIGRKGHASLVGGRLELAFLDGRRETVEAEGATGSGANIMDFPHDAHRAVIADFLEAIRTGREPVVTGEEALASQQLVDEILDVAGFRRPGRG</sequence>
<proteinExistence type="predicted"/>
<dbReference type="SUPFAM" id="SSF55347">
    <property type="entry name" value="Glyceraldehyde-3-phosphate dehydrogenase-like, C-terminal domain"/>
    <property type="match status" value="1"/>
</dbReference>
<protein>
    <submittedName>
        <fullName evidence="3">Gfo/Idh/MocA family oxidoreductase</fullName>
    </submittedName>
</protein>
<dbReference type="Pfam" id="PF22725">
    <property type="entry name" value="GFO_IDH_MocA_C3"/>
    <property type="match status" value="1"/>
</dbReference>
<dbReference type="SUPFAM" id="SSF51735">
    <property type="entry name" value="NAD(P)-binding Rossmann-fold domains"/>
    <property type="match status" value="1"/>
</dbReference>